<dbReference type="CDD" id="cd04186">
    <property type="entry name" value="GT_2_like_c"/>
    <property type="match status" value="1"/>
</dbReference>
<dbReference type="PANTHER" id="PTHR43179:SF12">
    <property type="entry name" value="GALACTOFURANOSYLTRANSFERASE GLFT2"/>
    <property type="match status" value="1"/>
</dbReference>
<keyword evidence="2" id="KW-0328">Glycosyltransferase</keyword>
<evidence type="ECO:0000256" key="3">
    <source>
        <dbReference type="ARBA" id="ARBA00022679"/>
    </source>
</evidence>
<dbReference type="EMBL" id="FQZE01000005">
    <property type="protein sequence ID" value="SHI73389.1"/>
    <property type="molecule type" value="Genomic_DNA"/>
</dbReference>
<dbReference type="RefSeq" id="WP_073166306.1">
    <property type="nucleotide sequence ID" value="NZ_FQZE01000005.1"/>
</dbReference>
<name>A0A1M6DK15_9BACT</name>
<keyword evidence="6" id="KW-1185">Reference proteome</keyword>
<evidence type="ECO:0000313" key="6">
    <source>
        <dbReference type="Proteomes" id="UP000184050"/>
    </source>
</evidence>
<dbReference type="Pfam" id="PF00535">
    <property type="entry name" value="Glycos_transf_2"/>
    <property type="match status" value="1"/>
</dbReference>
<organism evidence="5 6">
    <name type="scientific">Tangfeifania diversioriginum</name>
    <dbReference type="NCBI Taxonomy" id="1168035"/>
    <lineage>
        <taxon>Bacteria</taxon>
        <taxon>Pseudomonadati</taxon>
        <taxon>Bacteroidota</taxon>
        <taxon>Bacteroidia</taxon>
        <taxon>Marinilabiliales</taxon>
        <taxon>Prolixibacteraceae</taxon>
        <taxon>Tangfeifania</taxon>
    </lineage>
</organism>
<dbReference type="SUPFAM" id="SSF53448">
    <property type="entry name" value="Nucleotide-diphospho-sugar transferases"/>
    <property type="match status" value="1"/>
</dbReference>
<dbReference type="InterPro" id="IPR001173">
    <property type="entry name" value="Glyco_trans_2-like"/>
</dbReference>
<dbReference type="GO" id="GO:0016757">
    <property type="term" value="F:glycosyltransferase activity"/>
    <property type="evidence" value="ECO:0007669"/>
    <property type="project" value="UniProtKB-KW"/>
</dbReference>
<evidence type="ECO:0000313" key="5">
    <source>
        <dbReference type="EMBL" id="SHI73389.1"/>
    </source>
</evidence>
<dbReference type="STRING" id="1168035.SAMN05444280_10581"/>
<accession>A0A1M6DK15</accession>
<gene>
    <name evidence="5" type="ORF">SAMN05444280_10581</name>
</gene>
<sequence>MPDDKKVAIVILNWNGEKLFDTFLPSVILNSKSPNIEVYVADNASTDNSVNHLKTNFPSVKIIVLDKNYGFAEGYNQALKQVNADYYILLNSDVEVTPNWLKAGIELFEKDEHTAVVQPKILSYKKPHKFEYAGAAGGFIDIFGYPFCRGRILNRTEPDLGQFNKPAPIFWASGACMFIKSEAFRKAGGFDGEFWAHMEEIDLCWRLKNQGFKILYQPASVVFHLGGGTLSYDSPQKVYLNFRNNLFMLYKNLPPTWFHRILLTRMVLDGVAAVKFIFGFYFQSFWAVVKAHASFYRNLGKLIRKRKKLLQLATVEKHPEIFPKSIMWKFFIQKKRKFSELNFNPEK</sequence>
<dbReference type="Gene3D" id="3.90.550.10">
    <property type="entry name" value="Spore Coat Polysaccharide Biosynthesis Protein SpsA, Chain A"/>
    <property type="match status" value="1"/>
</dbReference>
<proteinExistence type="inferred from homology"/>
<protein>
    <recommendedName>
        <fullName evidence="4">Glycosyltransferase 2-like domain-containing protein</fullName>
    </recommendedName>
</protein>
<evidence type="ECO:0000256" key="1">
    <source>
        <dbReference type="ARBA" id="ARBA00006739"/>
    </source>
</evidence>
<evidence type="ECO:0000256" key="2">
    <source>
        <dbReference type="ARBA" id="ARBA00022676"/>
    </source>
</evidence>
<dbReference type="InterPro" id="IPR029044">
    <property type="entry name" value="Nucleotide-diphossugar_trans"/>
</dbReference>
<dbReference type="OrthoDB" id="9771846at2"/>
<dbReference type="Proteomes" id="UP000184050">
    <property type="component" value="Unassembled WGS sequence"/>
</dbReference>
<reference evidence="5 6" key="1">
    <citation type="submission" date="2016-11" db="EMBL/GenBank/DDBJ databases">
        <authorList>
            <person name="Jaros S."/>
            <person name="Januszkiewicz K."/>
            <person name="Wedrychowicz H."/>
        </authorList>
    </citation>
    <scope>NUCLEOTIDE SEQUENCE [LARGE SCALE GENOMIC DNA]</scope>
    <source>
        <strain evidence="5 6">DSM 27063</strain>
    </source>
</reference>
<feature type="domain" description="Glycosyltransferase 2-like" evidence="4">
    <location>
        <begin position="9"/>
        <end position="186"/>
    </location>
</feature>
<dbReference type="AlphaFoldDB" id="A0A1M6DK15"/>
<evidence type="ECO:0000259" key="4">
    <source>
        <dbReference type="Pfam" id="PF00535"/>
    </source>
</evidence>
<dbReference type="PANTHER" id="PTHR43179">
    <property type="entry name" value="RHAMNOSYLTRANSFERASE WBBL"/>
    <property type="match status" value="1"/>
</dbReference>
<keyword evidence="3" id="KW-0808">Transferase</keyword>
<comment type="similarity">
    <text evidence="1">Belongs to the glycosyltransferase 2 family.</text>
</comment>